<evidence type="ECO:0000313" key="4">
    <source>
        <dbReference type="Proteomes" id="UP000287166"/>
    </source>
</evidence>
<dbReference type="PANTHER" id="PTHR12307">
    <property type="entry name" value="PROTEIN PHOSPHATASE 1 REGULATORY SUBUNIT"/>
    <property type="match status" value="1"/>
</dbReference>
<dbReference type="PROSITE" id="PS51159">
    <property type="entry name" value="CBM21"/>
    <property type="match status" value="1"/>
</dbReference>
<protein>
    <recommendedName>
        <fullName evidence="2">CBM21 domain-containing protein</fullName>
    </recommendedName>
</protein>
<feature type="domain" description="CBM21" evidence="2">
    <location>
        <begin position="641"/>
        <end position="751"/>
    </location>
</feature>
<proteinExistence type="predicted"/>
<name>A0A401GKT5_9APHY</name>
<dbReference type="GO" id="GO:0005979">
    <property type="term" value="P:regulation of glycogen biosynthetic process"/>
    <property type="evidence" value="ECO:0007669"/>
    <property type="project" value="TreeGrafter"/>
</dbReference>
<dbReference type="Gene3D" id="2.60.40.2440">
    <property type="entry name" value="Carbohydrate binding type-21 domain"/>
    <property type="match status" value="1"/>
</dbReference>
<feature type="compositionally biased region" description="Basic residues" evidence="1">
    <location>
        <begin position="465"/>
        <end position="475"/>
    </location>
</feature>
<feature type="compositionally biased region" description="Low complexity" evidence="1">
    <location>
        <begin position="446"/>
        <end position="457"/>
    </location>
</feature>
<feature type="compositionally biased region" description="Low complexity" evidence="1">
    <location>
        <begin position="971"/>
        <end position="993"/>
    </location>
</feature>
<dbReference type="InParanoid" id="A0A401GKT5"/>
<dbReference type="PANTHER" id="PTHR12307:SF36">
    <property type="entry name" value="GLYCOGEN-BINDING SUBUNIT 76A"/>
    <property type="match status" value="1"/>
</dbReference>
<dbReference type="GeneID" id="38779704"/>
<accession>A0A401GKT5</accession>
<dbReference type="Proteomes" id="UP000287166">
    <property type="component" value="Unassembled WGS sequence"/>
</dbReference>
<dbReference type="AlphaFoldDB" id="A0A401GKT5"/>
<evidence type="ECO:0000256" key="1">
    <source>
        <dbReference type="SAM" id="MobiDB-lite"/>
    </source>
</evidence>
<feature type="region of interest" description="Disordered" evidence="1">
    <location>
        <begin position="824"/>
        <end position="856"/>
    </location>
</feature>
<dbReference type="Gene3D" id="3.10.180.10">
    <property type="entry name" value="2,3-Dihydroxybiphenyl 1,2-Dioxygenase, domain 1"/>
    <property type="match status" value="1"/>
</dbReference>
<reference evidence="3 4" key="1">
    <citation type="journal article" date="2018" name="Sci. Rep.">
        <title>Genome sequence of the cauliflower mushroom Sparassis crispa (Hanabiratake) and its association with beneficial usage.</title>
        <authorList>
            <person name="Kiyama R."/>
            <person name="Furutani Y."/>
            <person name="Kawaguchi K."/>
            <person name="Nakanishi T."/>
        </authorList>
    </citation>
    <scope>NUCLEOTIDE SEQUENCE [LARGE SCALE GENOMIC DNA]</scope>
</reference>
<feature type="compositionally biased region" description="Polar residues" evidence="1">
    <location>
        <begin position="511"/>
        <end position="524"/>
    </location>
</feature>
<dbReference type="InterPro" id="IPR050782">
    <property type="entry name" value="PP1_regulatory_subunit_3"/>
</dbReference>
<feature type="compositionally biased region" description="Basic and acidic residues" evidence="1">
    <location>
        <begin position="492"/>
        <end position="502"/>
    </location>
</feature>
<organism evidence="3 4">
    <name type="scientific">Sparassis crispa</name>
    <dbReference type="NCBI Taxonomy" id="139825"/>
    <lineage>
        <taxon>Eukaryota</taxon>
        <taxon>Fungi</taxon>
        <taxon>Dikarya</taxon>
        <taxon>Basidiomycota</taxon>
        <taxon>Agaricomycotina</taxon>
        <taxon>Agaricomycetes</taxon>
        <taxon>Polyporales</taxon>
        <taxon>Sparassidaceae</taxon>
        <taxon>Sparassis</taxon>
    </lineage>
</organism>
<comment type="caution">
    <text evidence="3">The sequence shown here is derived from an EMBL/GenBank/DDBJ whole genome shotgun (WGS) entry which is preliminary data.</text>
</comment>
<dbReference type="GO" id="GO:2001069">
    <property type="term" value="F:glycogen binding"/>
    <property type="evidence" value="ECO:0007669"/>
    <property type="project" value="TreeGrafter"/>
</dbReference>
<feature type="compositionally biased region" description="Pro residues" evidence="1">
    <location>
        <begin position="424"/>
        <end position="436"/>
    </location>
</feature>
<dbReference type="InterPro" id="IPR029068">
    <property type="entry name" value="Glyas_Bleomycin-R_OHBP_Dase"/>
</dbReference>
<gene>
    <name evidence="3" type="ORF">SCP_0411720</name>
</gene>
<dbReference type="OrthoDB" id="1881at2759"/>
<evidence type="ECO:0000313" key="3">
    <source>
        <dbReference type="EMBL" id="GBE82787.1"/>
    </source>
</evidence>
<dbReference type="InterPro" id="IPR005036">
    <property type="entry name" value="CBM21_dom"/>
</dbReference>
<feature type="compositionally biased region" description="Polar residues" evidence="1">
    <location>
        <begin position="1068"/>
        <end position="1091"/>
    </location>
</feature>
<feature type="region of interest" description="Disordered" evidence="1">
    <location>
        <begin position="1068"/>
        <end position="1107"/>
    </location>
</feature>
<dbReference type="InterPro" id="IPR025870">
    <property type="entry name" value="Glyoxalase-like_dom"/>
</dbReference>
<dbReference type="GO" id="GO:0008157">
    <property type="term" value="F:protein phosphatase 1 binding"/>
    <property type="evidence" value="ECO:0007669"/>
    <property type="project" value="TreeGrafter"/>
</dbReference>
<dbReference type="Pfam" id="PF13468">
    <property type="entry name" value="Glyoxalase_3"/>
    <property type="match status" value="1"/>
</dbReference>
<sequence>MSSSTLSTRTLDHIIHLTPPGTLSEKAAQFRAKGFTVLPGGTHADGLTQNVLVALADGVYFELLSFTHTPEHYPAGTPERHARDTHSWATKQPGWIDYAFLGSGTASVADVINARAEADGSGVRYSKETRGGRAKPNGRVLEWVISAPEADGEGKVLRGALPFFCGDVTPREWRIPLDPPNTEHANGVRGVASVKVLTTGDQFAELKTKLTSVIGSHPVRNAESQAVWDLEKLELPTVNQTERTPQLVLDVAKTAEEVEYTEAHVGAEKFALSFLFSIFRFHLAQRPSSRRASSRVSSLAVSVFTVHIFTLGVHICSFCRTSSNLCHAIPSLTFVFWPIVQPHPSPFCAILDLYLFPSFNLSFAGATTRRPITPMSTTVYSMTMERSFSRHSNSAGLALPRIPRRSSSRASADAVATLQNMFVSPPPLVVQPPTPPRSSAEGTPVGSASGSSSSSDSPVQFVVPRARRHQARHATLRPPEESTPTPSVFKAQSEERVPWPRTEEDEGESTPRASTSRAVSLPRTVSAQLVRKKTGEPLKSSLKGRREVVRGDLSVVTGAAPAGSKSEPNTPTHIKSVHFDAKLEHVKLFLAEQKPLAVSRDGSPTEDTSGTESDFPAFIYGPDELQTRGRLSMRVVNMPVRVRKDGDVVLEELTLSQDGTAAHGRVRVRNIAFEKWVAVRFTFDWWQTTSEVTAKYFESLEGGEFDRFTFTIRLNDMLARIEEKTLFLALRYRVVGQEMWDNNGGNNYQVKFSRARPQPLPTVEKADAGIADLKSRLEKVAVGRSTVGGYINKQSDKTRDDFDLRSKTPLSARYDFSASLKTPWKSSLPVSHSRVSTYPNVSPQVPQRPFSSPATKTSFAEDAVVSRGSPHVFDGDDIRPSTFYSGSDLDDTLEDTPLPALSRRRGRNHQRGCFDLGSPQSPAIKKTPPGAPFIESSLRYNSLDSYHLPTPPGPRGEMLSPSWHIERGGSEESTPSVTSTSESSRSSSPSGSPIDPVMFNFTGPGSRSSPSPSDVTDYNVFLNKFCFYTGSDSLLDVQPDEIQRSHSASSVEEFLSSSPVLGYYLSPGQTPTRSSSFDDVVSMSGTATPTARSKVESECPTPVPFAH</sequence>
<feature type="compositionally biased region" description="Low complexity" evidence="1">
    <location>
        <begin position="1003"/>
        <end position="1013"/>
    </location>
</feature>
<dbReference type="InterPro" id="IPR038175">
    <property type="entry name" value="CBM21_dom_sf"/>
</dbReference>
<dbReference type="EMBL" id="BFAD01000004">
    <property type="protein sequence ID" value="GBE82787.1"/>
    <property type="molecule type" value="Genomic_DNA"/>
</dbReference>
<dbReference type="Pfam" id="PF03370">
    <property type="entry name" value="CBM_21"/>
    <property type="match status" value="1"/>
</dbReference>
<evidence type="ECO:0000259" key="2">
    <source>
        <dbReference type="PROSITE" id="PS51159"/>
    </source>
</evidence>
<dbReference type="STRING" id="139825.A0A401GKT5"/>
<feature type="region of interest" description="Disordered" evidence="1">
    <location>
        <begin position="424"/>
        <end position="524"/>
    </location>
</feature>
<dbReference type="RefSeq" id="XP_027613700.1">
    <property type="nucleotide sequence ID" value="XM_027757899.1"/>
</dbReference>
<dbReference type="GO" id="GO:0000164">
    <property type="term" value="C:protein phosphatase type 1 complex"/>
    <property type="evidence" value="ECO:0007669"/>
    <property type="project" value="TreeGrafter"/>
</dbReference>
<keyword evidence="4" id="KW-1185">Reference proteome</keyword>
<feature type="region of interest" description="Disordered" evidence="1">
    <location>
        <begin position="869"/>
        <end position="1013"/>
    </location>
</feature>